<dbReference type="EMBL" id="LMWN01000006">
    <property type="protein sequence ID" value="KUN09376.1"/>
    <property type="molecule type" value="Genomic_DNA"/>
</dbReference>
<gene>
    <name evidence="1" type="ORF">AQI95_06075</name>
</gene>
<name>A0A101PD89_9ACTN</name>
<sequence>MHQGQGEVELLPGAPAEHTGMFVGVLAQPQRARDLLGVAEVGEPERGLEVQQVLADGEGVVEDDVLRAVAETAPVADGAAARA</sequence>
<dbReference type="STRING" id="67386.AQI95_06075"/>
<evidence type="ECO:0000313" key="2">
    <source>
        <dbReference type="Proteomes" id="UP000053127"/>
    </source>
</evidence>
<comment type="caution">
    <text evidence="1">The sequence shown here is derived from an EMBL/GenBank/DDBJ whole genome shotgun (WGS) entry which is preliminary data.</text>
</comment>
<protein>
    <submittedName>
        <fullName evidence="1">Uncharacterized protein</fullName>
    </submittedName>
</protein>
<organism evidence="1 2">
    <name type="scientific">Streptomyces yokosukanensis</name>
    <dbReference type="NCBI Taxonomy" id="67386"/>
    <lineage>
        <taxon>Bacteria</taxon>
        <taxon>Bacillati</taxon>
        <taxon>Actinomycetota</taxon>
        <taxon>Actinomycetes</taxon>
        <taxon>Kitasatosporales</taxon>
        <taxon>Streptomycetaceae</taxon>
        <taxon>Streptomyces</taxon>
    </lineage>
</organism>
<reference evidence="1 2" key="1">
    <citation type="submission" date="2015-10" db="EMBL/GenBank/DDBJ databases">
        <title>Draft genome sequence of Streptomyces yokosukanensis DSM 40224, type strain for the species Streptomyces yokosukanensis.</title>
        <authorList>
            <person name="Ruckert C."/>
            <person name="Winkler A."/>
            <person name="Kalinowski J."/>
            <person name="Kampfer P."/>
            <person name="Glaeser S."/>
        </authorList>
    </citation>
    <scope>NUCLEOTIDE SEQUENCE [LARGE SCALE GENOMIC DNA]</scope>
    <source>
        <strain evidence="1 2">DSM 40224</strain>
    </source>
</reference>
<dbReference type="Proteomes" id="UP000053127">
    <property type="component" value="Unassembled WGS sequence"/>
</dbReference>
<keyword evidence="2" id="KW-1185">Reference proteome</keyword>
<proteinExistence type="predicted"/>
<evidence type="ECO:0000313" key="1">
    <source>
        <dbReference type="EMBL" id="KUN09376.1"/>
    </source>
</evidence>
<dbReference type="AlphaFoldDB" id="A0A101PD89"/>
<accession>A0A101PD89</accession>